<name>A0A6P8GSF9_CLUHA</name>
<keyword evidence="2" id="KW-0677">Repeat</keyword>
<dbReference type="SMART" id="SM00612">
    <property type="entry name" value="Kelch"/>
    <property type="match status" value="5"/>
</dbReference>
<organism evidence="5 6">
    <name type="scientific">Clupea harengus</name>
    <name type="common">Atlantic herring</name>
    <dbReference type="NCBI Taxonomy" id="7950"/>
    <lineage>
        <taxon>Eukaryota</taxon>
        <taxon>Metazoa</taxon>
        <taxon>Chordata</taxon>
        <taxon>Craniata</taxon>
        <taxon>Vertebrata</taxon>
        <taxon>Euteleostomi</taxon>
        <taxon>Actinopterygii</taxon>
        <taxon>Neopterygii</taxon>
        <taxon>Teleostei</taxon>
        <taxon>Clupei</taxon>
        <taxon>Clupeiformes</taxon>
        <taxon>Clupeoidei</taxon>
        <taxon>Clupeidae</taxon>
        <taxon>Clupea</taxon>
    </lineage>
</organism>
<dbReference type="SMART" id="SM00225">
    <property type="entry name" value="BTB"/>
    <property type="match status" value="2"/>
</dbReference>
<dbReference type="InterPro" id="IPR015915">
    <property type="entry name" value="Kelch-typ_b-propeller"/>
</dbReference>
<dbReference type="GeneID" id="105895999"/>
<dbReference type="OrthoDB" id="45365at2759"/>
<dbReference type="InterPro" id="IPR011333">
    <property type="entry name" value="SKP1/BTB/POZ_sf"/>
</dbReference>
<dbReference type="Gene3D" id="2.120.10.80">
    <property type="entry name" value="Kelch-type beta propeller"/>
    <property type="match status" value="2"/>
</dbReference>
<proteinExistence type="predicted"/>
<dbReference type="AlphaFoldDB" id="A0A6P8GSF9"/>
<feature type="compositionally biased region" description="Acidic residues" evidence="3">
    <location>
        <begin position="13"/>
        <end position="26"/>
    </location>
</feature>
<dbReference type="Gene3D" id="1.25.40.420">
    <property type="match status" value="1"/>
</dbReference>
<dbReference type="InterPro" id="IPR000210">
    <property type="entry name" value="BTB/POZ_dom"/>
</dbReference>
<evidence type="ECO:0000256" key="1">
    <source>
        <dbReference type="ARBA" id="ARBA00022441"/>
    </source>
</evidence>
<protein>
    <submittedName>
        <fullName evidence="6">Kelch-like protein 33</fullName>
    </submittedName>
</protein>
<feature type="domain" description="BTB" evidence="4">
    <location>
        <begin position="181"/>
        <end position="251"/>
    </location>
</feature>
<keyword evidence="5" id="KW-1185">Reference proteome</keyword>
<feature type="region of interest" description="Disordered" evidence="3">
    <location>
        <begin position="107"/>
        <end position="135"/>
    </location>
</feature>
<dbReference type="Pfam" id="PF07707">
    <property type="entry name" value="BACK"/>
    <property type="match status" value="1"/>
</dbReference>
<evidence type="ECO:0000256" key="2">
    <source>
        <dbReference type="ARBA" id="ARBA00022737"/>
    </source>
</evidence>
<gene>
    <name evidence="6" type="primary">LOC105895999</name>
</gene>
<dbReference type="Pfam" id="PF00651">
    <property type="entry name" value="BTB"/>
    <property type="match status" value="1"/>
</dbReference>
<dbReference type="SMART" id="SM00875">
    <property type="entry name" value="BACK"/>
    <property type="match status" value="1"/>
</dbReference>
<feature type="compositionally biased region" description="Acidic residues" evidence="3">
    <location>
        <begin position="59"/>
        <end position="78"/>
    </location>
</feature>
<dbReference type="PANTHER" id="PTHR45632:SF14">
    <property type="entry name" value="KELCH-LIKE PROTEIN 33"/>
    <property type="match status" value="1"/>
</dbReference>
<dbReference type="InterPro" id="IPR056737">
    <property type="entry name" value="Beta-prop_ATRN-MKLN-like"/>
</dbReference>
<evidence type="ECO:0000259" key="4">
    <source>
        <dbReference type="PROSITE" id="PS50097"/>
    </source>
</evidence>
<feature type="domain" description="BTB" evidence="4">
    <location>
        <begin position="321"/>
        <end position="388"/>
    </location>
</feature>
<dbReference type="Pfam" id="PF21536">
    <property type="entry name" value="BTB_KLHL33"/>
    <property type="match status" value="1"/>
</dbReference>
<dbReference type="InterPro" id="IPR011705">
    <property type="entry name" value="BACK"/>
</dbReference>
<dbReference type="KEGG" id="char:105895999"/>
<feature type="compositionally biased region" description="Acidic residues" evidence="3">
    <location>
        <begin position="117"/>
        <end position="134"/>
    </location>
</feature>
<keyword evidence="1" id="KW-0880">Kelch repeat</keyword>
<evidence type="ECO:0000256" key="3">
    <source>
        <dbReference type="SAM" id="MobiDB-lite"/>
    </source>
</evidence>
<dbReference type="PANTHER" id="PTHR45632">
    <property type="entry name" value="LD33804P"/>
    <property type="match status" value="1"/>
</dbReference>
<dbReference type="SUPFAM" id="SSF54695">
    <property type="entry name" value="POZ domain"/>
    <property type="match status" value="2"/>
</dbReference>
<evidence type="ECO:0000313" key="5">
    <source>
        <dbReference type="Proteomes" id="UP000515152"/>
    </source>
</evidence>
<dbReference type="Pfam" id="PF24981">
    <property type="entry name" value="Beta-prop_ATRN-LZTR1"/>
    <property type="match status" value="1"/>
</dbReference>
<dbReference type="InterPro" id="IPR006652">
    <property type="entry name" value="Kelch_1"/>
</dbReference>
<dbReference type="Proteomes" id="UP000515152">
    <property type="component" value="Chromosome 18"/>
</dbReference>
<evidence type="ECO:0000313" key="6">
    <source>
        <dbReference type="RefSeq" id="XP_031440766.1"/>
    </source>
</evidence>
<dbReference type="RefSeq" id="XP_031440766.1">
    <property type="nucleotide sequence ID" value="XM_031584906.2"/>
</dbReference>
<reference evidence="6" key="1">
    <citation type="submission" date="2025-08" db="UniProtKB">
        <authorList>
            <consortium name="RefSeq"/>
        </authorList>
    </citation>
    <scope>IDENTIFICATION</scope>
</reference>
<feature type="region of interest" description="Disordered" evidence="3">
    <location>
        <begin position="1"/>
        <end position="95"/>
    </location>
</feature>
<dbReference type="SUPFAM" id="SSF117281">
    <property type="entry name" value="Kelch motif"/>
    <property type="match status" value="1"/>
</dbReference>
<dbReference type="PROSITE" id="PS50097">
    <property type="entry name" value="BTB"/>
    <property type="match status" value="2"/>
</dbReference>
<dbReference type="Gene3D" id="3.30.710.10">
    <property type="entry name" value="Potassium Channel Kv1.1, Chain A"/>
    <property type="match status" value="2"/>
</dbReference>
<feature type="compositionally biased region" description="Basic and acidic residues" evidence="3">
    <location>
        <begin position="27"/>
        <end position="47"/>
    </location>
</feature>
<accession>A0A6P8GSF9</accession>
<sequence length="887" mass="99771">MALAAPCKRVSEESVEGWEQSDNEGPSEEREGGVDQGDDTKHKDTGKAEVVAGAASSYNDDDDDDDDNDDDDGGDDYSEGGVYEKTSHSKTLHAVDEAGVDEITGCEEDGGLAVPEGDTEENEHEDESQEEDEEVLGHYEDEDEKYHEEDDDDTKTLVHRSTYPTEVFQTLDYFRHSSLLTDLTLSTQNGQSLRAHSIVIAAVSSLIQQKLWTQGKWSPADIHVCLGPEVTTLGLAAVLEFAYTGNIPTLNRDSVAPIRTAALALGVQRVLGLCKLKEKEKKKVKETEKKGEEKTHCSSASEELQITLQAIRQLWVEKVGCDIVLQAERLVFHAHRVVLAASSDYFRAMFTSGMRESRQRAVTLHSLGDEELEAFLLCSYSGSLVLSWGWVFDLVCAALQFQIQPALSLCVDFLHQEIDAVSCLDVASFAKAYKMGELLHFADDFVLRHFQDVSTTPKFQDLPRDKLLKFLQSNILCVPSEVVVLRAVLSWIGANPRPRVRRAKELIDTIKFPLLTIKEFCEAKTNTKQPQESMKKLYKTILEEFCSDNVDDEPQFRDYLPKDNLVLVGGDIIIPDIGHRRPSQELWFSNSLRNYAHIIKTVEWRVLGELPEQPRFRHEVAVLEDKLYVSGGRHYYGTDDVMKSMFRYDPVDNSWQRLADMQTERNQFTMVVREGRIYAIGGERKDQISVDSVEQYCPNTDSWSFVCPLDQSMNSHAASVCGGEIYVSGGLNCVYQCLVSMFLYHPERGTTYLADMPYNRAGHRMECVVDHLYVVGGLSDSGSSNFFNQLSCHMYSPKSDFWCSICPVSTPRVGAASAVLEDKIYILGGYCAVDYSECKMVIRYNPATDCWENMGYMPGSITDIRACLLYPIERRGIFFLVRLKHAP</sequence>